<dbReference type="eggNOG" id="ENOG502RY1I">
    <property type="taxonomic scope" value="Eukaryota"/>
</dbReference>
<dbReference type="GO" id="GO:0005737">
    <property type="term" value="C:cytoplasm"/>
    <property type="evidence" value="ECO:0007669"/>
    <property type="project" value="UniProtKB-SubCell"/>
</dbReference>
<dbReference type="HOGENOM" id="CLU_073622_0_0_1"/>
<name>G8ZUN8_TORDE</name>
<dbReference type="RefSeq" id="XP_003681543.1">
    <property type="nucleotide sequence ID" value="XM_003681495.1"/>
</dbReference>
<feature type="region of interest" description="Disordered" evidence="7">
    <location>
        <begin position="201"/>
        <end position="221"/>
    </location>
</feature>
<dbReference type="Proteomes" id="UP000005627">
    <property type="component" value="Chromosome 5"/>
</dbReference>
<protein>
    <recommendedName>
        <fullName evidence="4">Protein LOT5</fullName>
    </recommendedName>
</protein>
<evidence type="ECO:0000256" key="6">
    <source>
        <dbReference type="ARBA" id="ARBA00023242"/>
    </source>
</evidence>
<accession>G8ZUN8</accession>
<evidence type="ECO:0000256" key="4">
    <source>
        <dbReference type="ARBA" id="ARBA00015935"/>
    </source>
</evidence>
<evidence type="ECO:0000256" key="5">
    <source>
        <dbReference type="ARBA" id="ARBA00022490"/>
    </source>
</evidence>
<proteinExistence type="inferred from homology"/>
<dbReference type="GeneID" id="11503733"/>
<dbReference type="OrthoDB" id="19714at2759"/>
<dbReference type="EMBL" id="HE616746">
    <property type="protein sequence ID" value="CCE92332.1"/>
    <property type="molecule type" value="Genomic_DNA"/>
</dbReference>
<comment type="similarity">
    <text evidence="3">Belongs to the LOT5 family.</text>
</comment>
<keyword evidence="6" id="KW-0539">Nucleus</keyword>
<gene>
    <name evidence="8" type="primary">TDEL0E00890</name>
    <name evidence="8" type="ORF">TDEL_0E00890</name>
</gene>
<evidence type="ECO:0000256" key="2">
    <source>
        <dbReference type="ARBA" id="ARBA00004496"/>
    </source>
</evidence>
<dbReference type="GO" id="GO:0005634">
    <property type="term" value="C:nucleus"/>
    <property type="evidence" value="ECO:0007669"/>
    <property type="project" value="UniProtKB-SubCell"/>
</dbReference>
<organism evidence="8 9">
    <name type="scientific">Torulaspora delbrueckii</name>
    <name type="common">Yeast</name>
    <name type="synonym">Candida colliculosa</name>
    <dbReference type="NCBI Taxonomy" id="4950"/>
    <lineage>
        <taxon>Eukaryota</taxon>
        <taxon>Fungi</taxon>
        <taxon>Dikarya</taxon>
        <taxon>Ascomycota</taxon>
        <taxon>Saccharomycotina</taxon>
        <taxon>Saccharomycetes</taxon>
        <taxon>Saccharomycetales</taxon>
        <taxon>Saccharomycetaceae</taxon>
        <taxon>Torulaspora</taxon>
    </lineage>
</organism>
<dbReference type="KEGG" id="tdl:TDEL_0E00890"/>
<evidence type="ECO:0000313" key="9">
    <source>
        <dbReference type="Proteomes" id="UP000005627"/>
    </source>
</evidence>
<dbReference type="InParanoid" id="G8ZUN8"/>
<evidence type="ECO:0000256" key="3">
    <source>
        <dbReference type="ARBA" id="ARBA00006172"/>
    </source>
</evidence>
<dbReference type="InterPro" id="IPR039924">
    <property type="entry name" value="ICln/Lot5/Saf5"/>
</dbReference>
<dbReference type="AlphaFoldDB" id="G8ZUN8"/>
<dbReference type="FunCoup" id="G8ZUN8">
    <property type="interactions" value="53"/>
</dbReference>
<evidence type="ECO:0000256" key="7">
    <source>
        <dbReference type="SAM" id="MobiDB-lite"/>
    </source>
</evidence>
<comment type="subcellular location">
    <subcellularLocation>
        <location evidence="2">Cytoplasm</location>
    </subcellularLocation>
    <subcellularLocation>
        <location evidence="1">Nucleus</location>
    </subcellularLocation>
</comment>
<evidence type="ECO:0000256" key="1">
    <source>
        <dbReference type="ARBA" id="ARBA00004123"/>
    </source>
</evidence>
<dbReference type="Pfam" id="PF03517">
    <property type="entry name" value="Voldacs"/>
    <property type="match status" value="1"/>
</dbReference>
<dbReference type="STRING" id="1076872.G8ZUN8"/>
<reference evidence="8 9" key="1">
    <citation type="journal article" date="2011" name="Proc. Natl. Acad. Sci. U.S.A.">
        <title>Evolutionary erosion of yeast sex chromosomes by mating-type switching accidents.</title>
        <authorList>
            <person name="Gordon J.L."/>
            <person name="Armisen D."/>
            <person name="Proux-Wera E."/>
            <person name="Oheigeartaigh S.S."/>
            <person name="Byrne K.P."/>
            <person name="Wolfe K.H."/>
        </authorList>
    </citation>
    <scope>NUCLEOTIDE SEQUENCE [LARGE SCALE GENOMIC DNA]</scope>
    <source>
        <strain evidence="9">ATCC 10662 / CBS 1146 / NBRC 0425 / NCYC 2629 / NRRL Y-866</strain>
    </source>
</reference>
<evidence type="ECO:0000313" key="8">
    <source>
        <dbReference type="EMBL" id="CCE92332.1"/>
    </source>
</evidence>
<keyword evidence="5" id="KW-0963">Cytoplasm</keyword>
<keyword evidence="9" id="KW-1185">Reference proteome</keyword>
<sequence length="221" mass="24960">MDEEDKPSCQLVYVKPTVENTIAYNRFKRTQPLINGVPMINVPSNDLLVLFGGGRDIELRTLQDPQTIIASIDLFVLNNAILLWFDNQNCGIAVPYDSIIYHGSLKSSQEREGHQLALILTLERDPLLDKLIVSPQSQECTAPSLELTLRPAYSLYDRHYNAEIDMLFSFEDFGVNRGDELINNCNQAIATCLEIYNAEPDNEEDEADENGADQEEMAFDL</sequence>